<keyword evidence="1" id="KW-0472">Membrane</keyword>
<protein>
    <submittedName>
        <fullName evidence="2">Uncharacterized protein</fullName>
    </submittedName>
</protein>
<feature type="transmembrane region" description="Helical" evidence="1">
    <location>
        <begin position="616"/>
        <end position="635"/>
    </location>
</feature>
<gene>
    <name evidence="2" type="ORF">UFOVP117_52</name>
</gene>
<keyword evidence="1" id="KW-0812">Transmembrane</keyword>
<evidence type="ECO:0000256" key="1">
    <source>
        <dbReference type="SAM" id="Phobius"/>
    </source>
</evidence>
<evidence type="ECO:0000313" key="2">
    <source>
        <dbReference type="EMBL" id="CAB4129641.1"/>
    </source>
</evidence>
<proteinExistence type="predicted"/>
<feature type="transmembrane region" description="Helical" evidence="1">
    <location>
        <begin position="589"/>
        <end position="610"/>
    </location>
</feature>
<reference evidence="2" key="1">
    <citation type="submission" date="2020-04" db="EMBL/GenBank/DDBJ databases">
        <authorList>
            <person name="Chiriac C."/>
            <person name="Salcher M."/>
            <person name="Ghai R."/>
            <person name="Kavagutti S V."/>
        </authorList>
    </citation>
    <scope>NUCLEOTIDE SEQUENCE</scope>
</reference>
<keyword evidence="1" id="KW-1133">Transmembrane helix</keyword>
<organism evidence="2">
    <name type="scientific">uncultured Caudovirales phage</name>
    <dbReference type="NCBI Taxonomy" id="2100421"/>
    <lineage>
        <taxon>Viruses</taxon>
        <taxon>Duplodnaviria</taxon>
        <taxon>Heunggongvirae</taxon>
        <taxon>Uroviricota</taxon>
        <taxon>Caudoviricetes</taxon>
        <taxon>Peduoviridae</taxon>
        <taxon>Maltschvirus</taxon>
        <taxon>Maltschvirus maltsch</taxon>
    </lineage>
</organism>
<dbReference type="EMBL" id="LR796235">
    <property type="protein sequence ID" value="CAB4129641.1"/>
    <property type="molecule type" value="Genomic_DNA"/>
</dbReference>
<accession>A0A6J5L5L1</accession>
<name>A0A6J5L5L1_9CAUD</name>
<sequence>MPKSYRIRTQLGINQNIPVKIPIVLEQNFDTLEILSLAIRPDDIYIRSCADYGIVCGRIFCNNGFGIPNARVSVFVPIEDIDTQNDYIASLYPYTNFTDINDDGYRYNLLPYTQSHSGHVPTGTFPERLDVLTDKPLIQVYEKYYKFTVKTNESGDYMIFGLPLGQQTLFMQVDLSDIGEFSLTPQDLIRMGLATESTVNGSKFKSSTNYAELPQIVTVQKTVQIEPFFGELEICNYNIARVDFDLTSENNVKLEPTAVFIGSIISTDDTQKVGKNFKFLNQTQSACKVKRTAGELCTMTTGPGQIIALRQTIFNDKDGRPILEQATLDNDGKVIDENGVWVLEVPMNLDYVYTDENGVKKISNDPKLGVPTRGKYRFKVKWSQSPALSDPTKRAYFLLPNIKERGWDDPFTDPISLAFSEFDFTDSGQLPDSDLVTATLTVNEGDIFRIKTVQNVRDLTITGPNGNPYLSQVFREVGTYTLQFYREDPAAQYLFTFYNIPFNRFMLEGSYAFSLDWNDYAVPDEAINCRDTFYDISYNKVYTTTQFIDRYQGSRFAWNTVGIKRITDTSCQGDYNTFPTNDAFYRFDFIYLIISFFLNLFKFIFIALLFVIHVLAFLFVTILPATMTFLIGFFLYQCAYEIIGVAAALANVPPAVALAVNHGIKALLWLSGSVTLALIYDDIKRIAKKLRNVTLPLVLYTDDGCERCKCNSSTEIDSTYNGPSISFPQVDFDLQTSYLINSTSNALYNGIPVQSINVVSQIFTGSVDINIKRFPIQPTYYLDSANSQYVSTGEYYSTTALPPSELYNLFNTKSKYFNNVPGFGNGSEFGWNQIKVKWFPNENPGVNDFHHDNVIVLVLDKTAPDYSLGQLISFQDDTLSGDLNRNVTTGTTIFPPLLTVTYANPNSPLGGTDLIRPYIVPILSSTTSVDRITPFASDVEYFQVITGMTIGQYVTLANPSSDELSFGVRYLQRVNNTQSYLNIPYIRIMPNKATGIIDAGFTRLTNFITDYDDYKIVILQRGIDVHSPRIPQKIDLSRIFGFNTYSNNFNNSLVVEGEFKMNYPITGTIYSDRHNEILDNTSNLFKQSYTFTYNQNDYVTNGNTRLPSYYSSVDATSFNSSNGQITFAGDNILNYFDSIEIGLNMFGTNILNNITDPNGQVLTINSNSSCNENDSSYNVNTFTKIFTSPQTYYVPYGVNIDDFSFYTAQKDNRCTGVKNVLGYQGNEVIDGASFMRSNFSYNGTNGDVTIPFGIDVEEFTDGTGANQIVTQENLNGTPRFFSTQYGTGMTTSLNNGLNIVFRSDRLPTSTTIQTAKSNSFLLHQNSQFAIFTIDDEGEASQVISIDTTPQTNNESSQIFTPPSYTQVLNSLSNCSEAVPLSCYGVNSNGEPYIKPNCVQDYIDPSGKELFFLQGKGCYNIVSRPLLTIGQDVRNLVEWMTRLNLNLALCFDVTSHNFTNQYINGTLYAYPFQNQRVFDLNNNPSSLYCTDLIYLHDQTSNFYYRSSPFEIYSQTNPELGSFVGKKNNRGNATNTGNNKFLGSPTTLLDLGPKSNFIQELVYNDDYDGYIVDKVKSTSYQGINDVLNLFILSRLISTSFNQQLIPTSDSPDEGSNDPSVKALFSNTRWNNNGATLVPGYIDGDYSQMIAINSQFGITEFSSESYTSDSVFFGEINNFPVFGLLLTGDTQDRDYISPRRTNWNSSGTLVNNQQLIDCWFTNITTNSQEVPFYQWSLDYVGQTPQNIFGSQSNNYSTDDVAFFSYKYQSLDRLNPASQYFQNDQSDGAYVRGTQINFDNNGVPTEAIPQNFEQKFLVGAPFYFYFGLKKGGSAMDVFITKYINTETNV</sequence>